<evidence type="ECO:0000313" key="3">
    <source>
        <dbReference type="Proteomes" id="UP000076925"/>
    </source>
</evidence>
<evidence type="ECO:0000256" key="1">
    <source>
        <dbReference type="SAM" id="Phobius"/>
    </source>
</evidence>
<feature type="transmembrane region" description="Helical" evidence="1">
    <location>
        <begin position="56"/>
        <end position="73"/>
    </location>
</feature>
<protein>
    <submittedName>
        <fullName evidence="2">Uncharacterized protein</fullName>
    </submittedName>
</protein>
<dbReference type="AlphaFoldDB" id="A0A139WQN2"/>
<accession>A0A139WQN2</accession>
<comment type="caution">
    <text evidence="2">The sequence shown here is derived from an EMBL/GenBank/DDBJ whole genome shotgun (WGS) entry which is preliminary data.</text>
</comment>
<reference evidence="2 3" key="1">
    <citation type="journal article" date="2013" name="Genome Biol. Evol.">
        <title>Genomes of Stigonematalean cyanobacteria (subsection V) and the evolution of oxygenic photosynthesis from prokaryotes to plastids.</title>
        <authorList>
            <person name="Dagan T."/>
            <person name="Roettger M."/>
            <person name="Stucken K."/>
            <person name="Landan G."/>
            <person name="Koch R."/>
            <person name="Major P."/>
            <person name="Gould S.B."/>
            <person name="Goremykin V.V."/>
            <person name="Rippka R."/>
            <person name="Tandeau de Marsac N."/>
            <person name="Gugger M."/>
            <person name="Lockhart P.J."/>
            <person name="Allen J.F."/>
            <person name="Brune I."/>
            <person name="Maus I."/>
            <person name="Puhler A."/>
            <person name="Martin W.F."/>
        </authorList>
    </citation>
    <scope>NUCLEOTIDE SEQUENCE [LARGE SCALE GENOMIC DNA]</scope>
    <source>
        <strain evidence="2 3">PCC 7110</strain>
    </source>
</reference>
<keyword evidence="1" id="KW-1133">Transmembrane helix</keyword>
<sequence length="137" mass="16001">MNINLNSLSPQEKINLRNHLLKRSLVIIWTLVNRGLYSLFLFTVGAGLILYNKWDYNPYIVGYLVAVIPWGGLARKEHKMDFRTGFFFLIASKPVQVGYLLYELLMNIIYGVFVAPLVIYRMVSEFIYNSTILYHLF</sequence>
<name>A0A139WQN2_9CYAN</name>
<keyword evidence="1" id="KW-0812">Transmembrane</keyword>
<evidence type="ECO:0000313" key="2">
    <source>
        <dbReference type="EMBL" id="KYC34739.1"/>
    </source>
</evidence>
<gene>
    <name evidence="2" type="ORF">WA1_49310</name>
</gene>
<feature type="transmembrane region" description="Helical" evidence="1">
    <location>
        <begin position="26"/>
        <end position="50"/>
    </location>
</feature>
<feature type="transmembrane region" description="Helical" evidence="1">
    <location>
        <begin position="108"/>
        <end position="128"/>
    </location>
</feature>
<proteinExistence type="predicted"/>
<keyword evidence="1" id="KW-0472">Membrane</keyword>
<keyword evidence="3" id="KW-1185">Reference proteome</keyword>
<organism evidence="2 3">
    <name type="scientific">Scytonema hofmannii PCC 7110</name>
    <dbReference type="NCBI Taxonomy" id="128403"/>
    <lineage>
        <taxon>Bacteria</taxon>
        <taxon>Bacillati</taxon>
        <taxon>Cyanobacteriota</taxon>
        <taxon>Cyanophyceae</taxon>
        <taxon>Nostocales</taxon>
        <taxon>Scytonemataceae</taxon>
        <taxon>Scytonema</taxon>
    </lineage>
</organism>
<dbReference type="EMBL" id="ANNX02000064">
    <property type="protein sequence ID" value="KYC34739.1"/>
    <property type="molecule type" value="Genomic_DNA"/>
</dbReference>
<dbReference type="Proteomes" id="UP000076925">
    <property type="component" value="Unassembled WGS sequence"/>
</dbReference>